<keyword evidence="4" id="KW-1185">Reference proteome</keyword>
<dbReference type="SUPFAM" id="SSF89372">
    <property type="entry name" value="Fucose-specific lectin"/>
    <property type="match status" value="1"/>
</dbReference>
<dbReference type="AlphaFoldDB" id="A0A9Q9IIR7"/>
<dbReference type="Gene3D" id="3.90.1720.10">
    <property type="entry name" value="endopeptidase domain like (from Nostoc punctiforme)"/>
    <property type="match status" value="1"/>
</dbReference>
<dbReference type="InterPro" id="IPR058502">
    <property type="entry name" value="PLL-like_beta-prop"/>
</dbReference>
<name>A0A9Q9IIR7_9ACTN</name>
<gene>
    <name evidence="3" type="ORF">Daura_12205</name>
</gene>
<evidence type="ECO:0000313" key="4">
    <source>
        <dbReference type="Proteomes" id="UP001058003"/>
    </source>
</evidence>
<feature type="domain" description="PLL-like beta propeller" evidence="2">
    <location>
        <begin position="210"/>
        <end position="458"/>
    </location>
</feature>
<dbReference type="Proteomes" id="UP001058003">
    <property type="component" value="Chromosome"/>
</dbReference>
<dbReference type="EMBL" id="CP073767">
    <property type="protein sequence ID" value="UWZ56867.1"/>
    <property type="molecule type" value="Genomic_DNA"/>
</dbReference>
<dbReference type="KEGG" id="daur:Daura_12205"/>
<feature type="chain" id="PRO_5040433184" description="PLL-like beta propeller domain-containing protein" evidence="1">
    <location>
        <begin position="40"/>
        <end position="459"/>
    </location>
</feature>
<evidence type="ECO:0000256" key="1">
    <source>
        <dbReference type="SAM" id="SignalP"/>
    </source>
</evidence>
<organism evidence="3 4">
    <name type="scientific">Dactylosporangium aurantiacum</name>
    <dbReference type="NCBI Taxonomy" id="35754"/>
    <lineage>
        <taxon>Bacteria</taxon>
        <taxon>Bacillati</taxon>
        <taxon>Actinomycetota</taxon>
        <taxon>Actinomycetes</taxon>
        <taxon>Micromonosporales</taxon>
        <taxon>Micromonosporaceae</taxon>
        <taxon>Dactylosporangium</taxon>
    </lineage>
</organism>
<proteinExistence type="predicted"/>
<protein>
    <recommendedName>
        <fullName evidence="2">PLL-like beta propeller domain-containing protein</fullName>
    </recommendedName>
</protein>
<dbReference type="Pfam" id="PF26607">
    <property type="entry name" value="DUF8189"/>
    <property type="match status" value="1"/>
</dbReference>
<feature type="signal peptide" evidence="1">
    <location>
        <begin position="1"/>
        <end position="39"/>
    </location>
</feature>
<evidence type="ECO:0000259" key="2">
    <source>
        <dbReference type="Pfam" id="PF26607"/>
    </source>
</evidence>
<evidence type="ECO:0000313" key="3">
    <source>
        <dbReference type="EMBL" id="UWZ56867.1"/>
    </source>
</evidence>
<dbReference type="RefSeq" id="WP_033361062.1">
    <property type="nucleotide sequence ID" value="NZ_CP073767.1"/>
</dbReference>
<reference evidence="3" key="1">
    <citation type="submission" date="2021-04" db="EMBL/GenBank/DDBJ databases">
        <title>Dactylosporangium aurantiacum NRRL B-8018 full assembly.</title>
        <authorList>
            <person name="Hartkoorn R.C."/>
            <person name="Beaudoing E."/>
            <person name="Hot D."/>
        </authorList>
    </citation>
    <scope>NUCLEOTIDE SEQUENCE</scope>
    <source>
        <strain evidence="3">NRRL B-8018</strain>
    </source>
</reference>
<sequence length="459" mass="50359">MTTRHRLARRFTTLVLTPVVGLAGAVVTDLAVGTAPAHAASTYSATITRSEVMSRVRDWYGRRDDADMTYSSTDTAKDVDGDHRYRTDCSGYVAMAWHSDKQPSTYELQDSTDSRAVPISKSQLQPGDILVDNVGDEHHAVIFQGWNDVSKTSFQYYSFGSTPIVHYTDGGFGADDRISGKLASHYNAYRYERIADATPGVGAVQIGTTTRVFFRGADGALWQYYLEGGHWTSQKIGGQIIGNPSAVYDPNENLIRVFVQGTDRALWQFYWNGSSWQQQRIGGSLSSGTGAVVKGNVVRVFYRGGDGSLWQHYLSGGSWASQRIGGLMLDNPAVVDDAAYLRVLFQGTDGAMWQYYWDGGSWRQQRIGGEFTSGFGVLWLGGVVRVFARGAGHGSLYQYYLADGTWTLQSLGGEITSNAGATFDGYLLRVFARGADGALWQNVWDGSTWNWSKIGGKLA</sequence>
<accession>A0A9Q9IIR7</accession>
<keyword evidence="1" id="KW-0732">Signal</keyword>
<dbReference type="Gene3D" id="2.120.10.70">
    <property type="entry name" value="Fucose-specific lectin"/>
    <property type="match status" value="1"/>
</dbReference>